<organism evidence="1 2">
    <name type="scientific">Trifolium medium</name>
    <dbReference type="NCBI Taxonomy" id="97028"/>
    <lineage>
        <taxon>Eukaryota</taxon>
        <taxon>Viridiplantae</taxon>
        <taxon>Streptophyta</taxon>
        <taxon>Embryophyta</taxon>
        <taxon>Tracheophyta</taxon>
        <taxon>Spermatophyta</taxon>
        <taxon>Magnoliopsida</taxon>
        <taxon>eudicotyledons</taxon>
        <taxon>Gunneridae</taxon>
        <taxon>Pentapetalae</taxon>
        <taxon>rosids</taxon>
        <taxon>fabids</taxon>
        <taxon>Fabales</taxon>
        <taxon>Fabaceae</taxon>
        <taxon>Papilionoideae</taxon>
        <taxon>50 kb inversion clade</taxon>
        <taxon>NPAAA clade</taxon>
        <taxon>Hologalegina</taxon>
        <taxon>IRL clade</taxon>
        <taxon>Trifolieae</taxon>
        <taxon>Trifolium</taxon>
    </lineage>
</organism>
<proteinExistence type="predicted"/>
<dbReference type="EMBL" id="LXQA011074131">
    <property type="protein sequence ID" value="MCI83735.1"/>
    <property type="molecule type" value="Genomic_DNA"/>
</dbReference>
<evidence type="ECO:0000313" key="2">
    <source>
        <dbReference type="Proteomes" id="UP000265520"/>
    </source>
</evidence>
<name>A0A392VA48_9FABA</name>
<accession>A0A392VA48</accession>
<protein>
    <submittedName>
        <fullName evidence="1">Uncharacterized protein</fullName>
    </submittedName>
</protein>
<feature type="non-terminal residue" evidence="1">
    <location>
        <position position="1"/>
    </location>
</feature>
<comment type="caution">
    <text evidence="1">The sequence shown here is derived from an EMBL/GenBank/DDBJ whole genome shotgun (WGS) entry which is preliminary data.</text>
</comment>
<evidence type="ECO:0000313" key="1">
    <source>
        <dbReference type="EMBL" id="MCI83735.1"/>
    </source>
</evidence>
<dbReference type="AlphaFoldDB" id="A0A392VA48"/>
<reference evidence="1 2" key="1">
    <citation type="journal article" date="2018" name="Front. Plant Sci.">
        <title>Red Clover (Trifolium pratense) and Zigzag Clover (T. medium) - A Picture of Genomic Similarities and Differences.</title>
        <authorList>
            <person name="Dluhosova J."/>
            <person name="Istvanek J."/>
            <person name="Nedelnik J."/>
            <person name="Repkova J."/>
        </authorList>
    </citation>
    <scope>NUCLEOTIDE SEQUENCE [LARGE SCALE GENOMIC DNA]</scope>
    <source>
        <strain evidence="2">cv. 10/8</strain>
        <tissue evidence="1">Leaf</tissue>
    </source>
</reference>
<keyword evidence="2" id="KW-1185">Reference proteome</keyword>
<dbReference type="Proteomes" id="UP000265520">
    <property type="component" value="Unassembled WGS sequence"/>
</dbReference>
<sequence>AWQARPVLRRIEFHLWSSKNQWMWRSALPTNSRETGLLAASMDAHLHLNGQTRLLRSLTAVWQVDQSVVE</sequence>